<evidence type="ECO:0000313" key="2">
    <source>
        <dbReference type="Proteomes" id="UP000013070"/>
    </source>
</evidence>
<comment type="caution">
    <text evidence="1">The sequence shown here is derived from an EMBL/GenBank/DDBJ whole genome shotgun (WGS) entry which is preliminary data.</text>
</comment>
<dbReference type="AlphaFoldDB" id="N8VFW0"/>
<dbReference type="PROSITE" id="PS51257">
    <property type="entry name" value="PROKAR_LIPOPROTEIN"/>
    <property type="match status" value="1"/>
</dbReference>
<proteinExistence type="predicted"/>
<dbReference type="Proteomes" id="UP000013070">
    <property type="component" value="Unassembled WGS sequence"/>
</dbReference>
<dbReference type="HOGENOM" id="CLU_1168650_0_0_6"/>
<gene>
    <name evidence="1" type="ORF">F969_02511</name>
</gene>
<protein>
    <recommendedName>
        <fullName evidence="3">Lipoprotein</fullName>
    </recommendedName>
</protein>
<keyword evidence="2" id="KW-1185">Reference proteome</keyword>
<accession>N8VFW0</accession>
<reference evidence="1 2" key="1">
    <citation type="submission" date="2013-02" db="EMBL/GenBank/DDBJ databases">
        <title>The Genome Sequence of Acinetobacter sp. NIPH 899.</title>
        <authorList>
            <consortium name="The Broad Institute Genome Sequencing Platform"/>
            <consortium name="The Broad Institute Genome Sequencing Center for Infectious Disease"/>
            <person name="Cerqueira G."/>
            <person name="Feldgarden M."/>
            <person name="Courvalin P."/>
            <person name="Perichon B."/>
            <person name="Grillot-Courvalin C."/>
            <person name="Clermont D."/>
            <person name="Rocha E."/>
            <person name="Yoon E.-J."/>
            <person name="Nemec A."/>
            <person name="Walker B."/>
            <person name="Young S.K."/>
            <person name="Zeng Q."/>
            <person name="Gargeya S."/>
            <person name="Fitzgerald M."/>
            <person name="Haas B."/>
            <person name="Abouelleil A."/>
            <person name="Alvarado L."/>
            <person name="Arachchi H.M."/>
            <person name="Berlin A.M."/>
            <person name="Chapman S.B."/>
            <person name="Dewar J."/>
            <person name="Goldberg J."/>
            <person name="Griggs A."/>
            <person name="Gujja S."/>
            <person name="Hansen M."/>
            <person name="Howarth C."/>
            <person name="Imamovic A."/>
            <person name="Larimer J."/>
            <person name="McCowan C."/>
            <person name="Murphy C."/>
            <person name="Neiman D."/>
            <person name="Pearson M."/>
            <person name="Priest M."/>
            <person name="Roberts A."/>
            <person name="Saif S."/>
            <person name="Shea T."/>
            <person name="Sisk P."/>
            <person name="Sykes S."/>
            <person name="Wortman J."/>
            <person name="Nusbaum C."/>
            <person name="Birren B."/>
        </authorList>
    </citation>
    <scope>NUCLEOTIDE SEQUENCE [LARGE SCALE GENOMIC DNA]</scope>
    <source>
        <strain evidence="1 2">NIPH 899</strain>
    </source>
</reference>
<evidence type="ECO:0008006" key="3">
    <source>
        <dbReference type="Google" id="ProtNLM"/>
    </source>
</evidence>
<sequence>MGNHMKKILIAGMAALGLVLSGCTESKTGLQKNVINTALDTCKTYLSGGLKSPSSLRISGVSAIVQRPDLSDISDVFGDIIIENNKITEIARDNKARYRELLMVIGYEAQNSYGVYLSGTYQCKYLYELNSEEVSPEPLNIYLIALKSDGDNIDMEGIHIPIAKLTGSNISLDKNIKTIISSADGSFSKQDEQVYIDLIKQKKARDQELKAKQLKKSWDEMNASEISALAEADAAAAAAVEAAEYALSAVQDEEY</sequence>
<dbReference type="PATRIC" id="fig|1217710.3.peg.2396"/>
<dbReference type="EMBL" id="APPE01000065">
    <property type="protein sequence ID" value="ENU98480.1"/>
    <property type="molecule type" value="Genomic_DNA"/>
</dbReference>
<name>N8VFW0_9GAMM</name>
<organism evidence="1 2">
    <name type="scientific">Acinetobacter variabilis</name>
    <dbReference type="NCBI Taxonomy" id="70346"/>
    <lineage>
        <taxon>Bacteria</taxon>
        <taxon>Pseudomonadati</taxon>
        <taxon>Pseudomonadota</taxon>
        <taxon>Gammaproteobacteria</taxon>
        <taxon>Moraxellales</taxon>
        <taxon>Moraxellaceae</taxon>
        <taxon>Acinetobacter</taxon>
    </lineage>
</organism>
<dbReference type="eggNOG" id="ENOG5031JWA">
    <property type="taxonomic scope" value="Bacteria"/>
</dbReference>
<evidence type="ECO:0000313" key="1">
    <source>
        <dbReference type="EMBL" id="ENU98480.1"/>
    </source>
</evidence>